<gene>
    <name evidence="1" type="ORF">DSCW_51860</name>
</gene>
<sequence>MNDLQETARNGGNDERTRNSVLRQLATLQTLTLEELREKWIDLYGSDPPRYKKQFLIKRLAYRIQELFYGGLSETAKTRLRQIALDDAVATVEGKVSEERKSNENILPGTRFVRVWNDRRYEVTALEKGFEYDGRIFRSLSAVAREITGTRWNGKVFFGLKKSYGKKNGGGKNAR</sequence>
<reference evidence="1 2" key="1">
    <citation type="submission" date="2019-11" db="EMBL/GenBank/DDBJ databases">
        <title>Comparative genomics of hydrocarbon-degrading Desulfosarcina strains.</title>
        <authorList>
            <person name="Watanabe M."/>
            <person name="Kojima H."/>
            <person name="Fukui M."/>
        </authorList>
    </citation>
    <scope>NUCLEOTIDE SEQUENCE [LARGE SCALE GENOMIC DNA]</scope>
    <source>
        <strain evidence="1 2">PP31</strain>
    </source>
</reference>
<dbReference type="EMBL" id="AP021875">
    <property type="protein sequence ID" value="BBO77769.1"/>
    <property type="molecule type" value="Genomic_DNA"/>
</dbReference>
<keyword evidence="2" id="KW-1185">Reference proteome</keyword>
<protein>
    <recommendedName>
        <fullName evidence="3">Bacteriophage-related protein</fullName>
    </recommendedName>
</protein>
<dbReference type="RefSeq" id="WP_155306482.1">
    <property type="nucleotide sequence ID" value="NZ_AP021875.1"/>
</dbReference>
<dbReference type="AlphaFoldDB" id="A0A5K7ZC80"/>
<dbReference type="InterPro" id="IPR021322">
    <property type="entry name" value="DUF2924"/>
</dbReference>
<name>A0A5K7ZC80_9BACT</name>
<evidence type="ECO:0000313" key="2">
    <source>
        <dbReference type="Proteomes" id="UP000427769"/>
    </source>
</evidence>
<proteinExistence type="predicted"/>
<dbReference type="OrthoDB" id="284135at2"/>
<dbReference type="Proteomes" id="UP000427769">
    <property type="component" value="Chromosome"/>
</dbReference>
<evidence type="ECO:0008006" key="3">
    <source>
        <dbReference type="Google" id="ProtNLM"/>
    </source>
</evidence>
<dbReference type="KEGG" id="dwd:DSCW_51860"/>
<organism evidence="1 2">
    <name type="scientific">Desulfosarcina widdelii</name>
    <dbReference type="NCBI Taxonomy" id="947919"/>
    <lineage>
        <taxon>Bacteria</taxon>
        <taxon>Pseudomonadati</taxon>
        <taxon>Thermodesulfobacteriota</taxon>
        <taxon>Desulfobacteria</taxon>
        <taxon>Desulfobacterales</taxon>
        <taxon>Desulfosarcinaceae</taxon>
        <taxon>Desulfosarcina</taxon>
    </lineage>
</organism>
<dbReference type="Pfam" id="PF11149">
    <property type="entry name" value="DUF2924"/>
    <property type="match status" value="1"/>
</dbReference>
<accession>A0A5K7ZC80</accession>
<evidence type="ECO:0000313" key="1">
    <source>
        <dbReference type="EMBL" id="BBO77769.1"/>
    </source>
</evidence>